<feature type="domain" description="Response regulatory" evidence="5">
    <location>
        <begin position="677"/>
        <end position="795"/>
    </location>
</feature>
<feature type="transmembrane region" description="Helical" evidence="3">
    <location>
        <begin position="96"/>
        <end position="113"/>
    </location>
</feature>
<accession>A0A8S1R5Q1</accession>
<keyword evidence="1 2" id="KW-0597">Phosphoprotein</keyword>
<dbReference type="PROSITE" id="PS50110">
    <property type="entry name" value="RESPONSE_REGULATORY"/>
    <property type="match status" value="1"/>
</dbReference>
<dbReference type="PANTHER" id="PTHR43719:SF28">
    <property type="entry name" value="PEROXIDE STRESS-ACTIVATED HISTIDINE KINASE MAK1-RELATED"/>
    <property type="match status" value="1"/>
</dbReference>
<name>A0A8S1R5Q1_9CILI</name>
<evidence type="ECO:0000313" key="7">
    <source>
        <dbReference type="Proteomes" id="UP000692954"/>
    </source>
</evidence>
<dbReference type="InterPro" id="IPR001789">
    <property type="entry name" value="Sig_transdc_resp-reg_receiver"/>
</dbReference>
<evidence type="ECO:0000256" key="2">
    <source>
        <dbReference type="PROSITE-ProRule" id="PRU00169"/>
    </source>
</evidence>
<dbReference type="SMART" id="SM00387">
    <property type="entry name" value="HATPase_c"/>
    <property type="match status" value="1"/>
</dbReference>
<proteinExistence type="predicted"/>
<keyword evidence="3" id="KW-0472">Membrane</keyword>
<keyword evidence="7" id="KW-1185">Reference proteome</keyword>
<evidence type="ECO:0000259" key="5">
    <source>
        <dbReference type="PROSITE" id="PS50110"/>
    </source>
</evidence>
<dbReference type="CDD" id="cd17546">
    <property type="entry name" value="REC_hyHK_CKI1_RcsC-like"/>
    <property type="match status" value="1"/>
</dbReference>
<evidence type="ECO:0000256" key="1">
    <source>
        <dbReference type="ARBA" id="ARBA00022553"/>
    </source>
</evidence>
<gene>
    <name evidence="6" type="ORF">PSON_ATCC_30995.1.T1400164</name>
</gene>
<dbReference type="PANTHER" id="PTHR43719">
    <property type="entry name" value="TWO-COMPONENT HISTIDINE KINASE"/>
    <property type="match status" value="1"/>
</dbReference>
<dbReference type="Pfam" id="PF02518">
    <property type="entry name" value="HATPase_c"/>
    <property type="match status" value="1"/>
</dbReference>
<dbReference type="GO" id="GO:0000160">
    <property type="term" value="P:phosphorelay signal transduction system"/>
    <property type="evidence" value="ECO:0007669"/>
    <property type="project" value="InterPro"/>
</dbReference>
<evidence type="ECO:0000256" key="3">
    <source>
        <dbReference type="SAM" id="Phobius"/>
    </source>
</evidence>
<dbReference type="PROSITE" id="PS50109">
    <property type="entry name" value="HIS_KIN"/>
    <property type="match status" value="1"/>
</dbReference>
<feature type="modified residue" description="4-aspartylphosphate" evidence="2">
    <location>
        <position position="728"/>
    </location>
</feature>
<dbReference type="Pfam" id="PF00072">
    <property type="entry name" value="Response_reg"/>
    <property type="match status" value="1"/>
</dbReference>
<reference evidence="6" key="1">
    <citation type="submission" date="2021-01" db="EMBL/GenBank/DDBJ databases">
        <authorList>
            <consortium name="Genoscope - CEA"/>
            <person name="William W."/>
        </authorList>
    </citation>
    <scope>NUCLEOTIDE SEQUENCE</scope>
</reference>
<comment type="caution">
    <text evidence="6">The sequence shown here is derived from an EMBL/GenBank/DDBJ whole genome shotgun (WGS) entry which is preliminary data.</text>
</comment>
<dbReference type="Proteomes" id="UP000692954">
    <property type="component" value="Unassembled WGS sequence"/>
</dbReference>
<keyword evidence="3" id="KW-0812">Transmembrane</keyword>
<feature type="domain" description="Histidine kinase" evidence="4">
    <location>
        <begin position="306"/>
        <end position="534"/>
    </location>
</feature>
<dbReference type="SMART" id="SM00448">
    <property type="entry name" value="REC"/>
    <property type="match status" value="1"/>
</dbReference>
<protein>
    <submittedName>
        <fullName evidence="6">Uncharacterized protein</fullName>
    </submittedName>
</protein>
<evidence type="ECO:0000313" key="6">
    <source>
        <dbReference type="EMBL" id="CAD8122825.1"/>
    </source>
</evidence>
<dbReference type="InterPro" id="IPR005467">
    <property type="entry name" value="His_kinase_dom"/>
</dbReference>
<feature type="transmembrane region" description="Helical" evidence="3">
    <location>
        <begin position="28"/>
        <end position="44"/>
    </location>
</feature>
<dbReference type="InterPro" id="IPR050956">
    <property type="entry name" value="2C_system_His_kinase"/>
</dbReference>
<dbReference type="InterPro" id="IPR003594">
    <property type="entry name" value="HATPase_dom"/>
</dbReference>
<dbReference type="AlphaFoldDB" id="A0A8S1R5Q1"/>
<dbReference type="EMBL" id="CAJJDN010000140">
    <property type="protein sequence ID" value="CAD8122825.1"/>
    <property type="molecule type" value="Genomic_DNA"/>
</dbReference>
<keyword evidence="3" id="KW-1133">Transmembrane helix</keyword>
<dbReference type="OrthoDB" id="21225at2759"/>
<organism evidence="6 7">
    <name type="scientific">Paramecium sonneborni</name>
    <dbReference type="NCBI Taxonomy" id="65129"/>
    <lineage>
        <taxon>Eukaryota</taxon>
        <taxon>Sar</taxon>
        <taxon>Alveolata</taxon>
        <taxon>Ciliophora</taxon>
        <taxon>Intramacronucleata</taxon>
        <taxon>Oligohymenophorea</taxon>
        <taxon>Peniculida</taxon>
        <taxon>Parameciidae</taxon>
        <taxon>Paramecium</taxon>
    </lineage>
</organism>
<sequence>MKILIILIVTQSISTIIGFTEYKEPKEVIALALELFGLAILLLLNRMNQSDLVQRLLLLCQSLIIFVLIPDSQFKFYTAVYHIVVRIQLQNKLSKWLLLEWLVFLSIILIFGTSLDIQEIIRSVFVGIAIMLMECLLFQDQLQNEENKPQIMVSSKMNNTIVNNDGSIPRNIEERIIDPKVTLLHLDDQYNIMEFQKQSAIYQLLDGEVQSLLQDLQINKIDSKSKQLLPQKCNQISLKYFLDLVKNNAIPMVIQVIDYTHPKIENQLIKIIYQNDFEIHFYDVEERDKYLKRSYIYAILKQIFNTMSHEFGTNLNYLLALAQVAIDKYNNQELQSYFQPIKSTGMIMYHFVLDMIDFNALLGKKLELQFEKLDIIEIVEEVTNIFCHSLQQKGLTISYDILLNEKTIFTDRRRLKQILITLISNAQKFTFKGGIKLIVKSIEQNKYIQFEIIDTGVGLATSELDILTEMLKTDYKNEKQISKKTAGFGLGCYLSNKIAMSLSNLKYEEGGGIRFSNNQEEKGTKVTFKIINEQLNINSTLIAQQDNQSGILKIAKNVIVDLKQSQIELSLSGLKKPLTKRFSTFMVPKVKSFHEDLIRDQTYIKQPTKDCLQGMQIQYTKIDSDSVNEETNEEDYQKRLQIQNVKFTYAPSDIIRELRQQSIGVSEPYVPDCKCKTILIVDDEMINILGLSLMLKSLNLDADHAFNGLEAIKKLEQAHCLYSIIFMDINMPIMDGYVTTKTILNKYKMGSPKIIACTAFTDSQTRQGCYEVGMSHFINKPVNKIELQKLLCYLIN</sequence>
<evidence type="ECO:0000259" key="4">
    <source>
        <dbReference type="PROSITE" id="PS50109"/>
    </source>
</evidence>